<gene>
    <name evidence="3" type="ORF">GCM10011398_00640</name>
</gene>
<dbReference type="InterPro" id="IPR050807">
    <property type="entry name" value="TransReg_Diox_bact_type"/>
</dbReference>
<evidence type="ECO:0000313" key="4">
    <source>
        <dbReference type="Proteomes" id="UP000622860"/>
    </source>
</evidence>
<dbReference type="SMART" id="SM00530">
    <property type="entry name" value="HTH_XRE"/>
    <property type="match status" value="1"/>
</dbReference>
<evidence type="ECO:0000313" key="3">
    <source>
        <dbReference type="EMBL" id="GGG61231.1"/>
    </source>
</evidence>
<feature type="domain" description="HTH cro/C1-type" evidence="2">
    <location>
        <begin position="10"/>
        <end position="64"/>
    </location>
</feature>
<dbReference type="InterPro" id="IPR001387">
    <property type="entry name" value="Cro/C1-type_HTH"/>
</dbReference>
<reference evidence="3" key="2">
    <citation type="submission" date="2020-09" db="EMBL/GenBank/DDBJ databases">
        <authorList>
            <person name="Sun Q."/>
            <person name="Zhou Y."/>
        </authorList>
    </citation>
    <scope>NUCLEOTIDE SEQUENCE</scope>
    <source>
        <strain evidence="3">CGMCC 1.12754</strain>
    </source>
</reference>
<organism evidence="3 4">
    <name type="scientific">Virgibacillus oceani</name>
    <dbReference type="NCBI Taxonomy" id="1479511"/>
    <lineage>
        <taxon>Bacteria</taxon>
        <taxon>Bacillati</taxon>
        <taxon>Bacillota</taxon>
        <taxon>Bacilli</taxon>
        <taxon>Bacillales</taxon>
        <taxon>Bacillaceae</taxon>
        <taxon>Virgibacillus</taxon>
    </lineage>
</organism>
<dbReference type="Proteomes" id="UP000622860">
    <property type="component" value="Unassembled WGS sequence"/>
</dbReference>
<dbReference type="PROSITE" id="PS50943">
    <property type="entry name" value="HTH_CROC1"/>
    <property type="match status" value="1"/>
</dbReference>
<dbReference type="GO" id="GO:0005829">
    <property type="term" value="C:cytosol"/>
    <property type="evidence" value="ECO:0007669"/>
    <property type="project" value="TreeGrafter"/>
</dbReference>
<dbReference type="CDD" id="cd00093">
    <property type="entry name" value="HTH_XRE"/>
    <property type="match status" value="1"/>
</dbReference>
<protein>
    <recommendedName>
        <fullName evidence="2">HTH cro/C1-type domain-containing protein</fullName>
    </recommendedName>
</protein>
<comment type="caution">
    <text evidence="3">The sequence shown here is derived from an EMBL/GenBank/DDBJ whole genome shotgun (WGS) entry which is preliminary data.</text>
</comment>
<dbReference type="Pfam" id="PF01381">
    <property type="entry name" value="HTH_3"/>
    <property type="match status" value="1"/>
</dbReference>
<dbReference type="PANTHER" id="PTHR46797:SF1">
    <property type="entry name" value="METHYLPHOSPHONATE SYNTHASE"/>
    <property type="match status" value="1"/>
</dbReference>
<evidence type="ECO:0000259" key="2">
    <source>
        <dbReference type="PROSITE" id="PS50943"/>
    </source>
</evidence>
<name>A0A917LW96_9BACI</name>
<accession>A0A917LW96</accession>
<dbReference type="EMBL" id="BMFR01000001">
    <property type="protein sequence ID" value="GGG61231.1"/>
    <property type="molecule type" value="Genomic_DNA"/>
</dbReference>
<reference evidence="3" key="1">
    <citation type="journal article" date="2014" name="Int. J. Syst. Evol. Microbiol.">
        <title>Complete genome sequence of Corynebacterium casei LMG S-19264T (=DSM 44701T), isolated from a smear-ripened cheese.</title>
        <authorList>
            <consortium name="US DOE Joint Genome Institute (JGI-PGF)"/>
            <person name="Walter F."/>
            <person name="Albersmeier A."/>
            <person name="Kalinowski J."/>
            <person name="Ruckert C."/>
        </authorList>
    </citation>
    <scope>NUCLEOTIDE SEQUENCE</scope>
    <source>
        <strain evidence="3">CGMCC 1.12754</strain>
    </source>
</reference>
<keyword evidence="1" id="KW-0238">DNA-binding</keyword>
<dbReference type="RefSeq" id="WP_188453360.1">
    <property type="nucleotide sequence ID" value="NZ_BMFR01000001.1"/>
</dbReference>
<dbReference type="GO" id="GO:0003677">
    <property type="term" value="F:DNA binding"/>
    <property type="evidence" value="ECO:0007669"/>
    <property type="project" value="UniProtKB-KW"/>
</dbReference>
<evidence type="ECO:0000256" key="1">
    <source>
        <dbReference type="ARBA" id="ARBA00023125"/>
    </source>
</evidence>
<dbReference type="GO" id="GO:0003700">
    <property type="term" value="F:DNA-binding transcription factor activity"/>
    <property type="evidence" value="ECO:0007669"/>
    <property type="project" value="TreeGrafter"/>
</dbReference>
<keyword evidence="4" id="KW-1185">Reference proteome</keyword>
<dbReference type="Gene3D" id="1.10.260.40">
    <property type="entry name" value="lambda repressor-like DNA-binding domains"/>
    <property type="match status" value="1"/>
</dbReference>
<sequence length="122" mass="14411">MNELELGRLIRQLRRERELTMIDFAKRIGVSQPSLSRIESGSQELSFPLLSKICSEFNMTISEFFFRLEGNSKLHDLQLKFNTEETRNIEDELEDKLHKMISTLSIEQRKALYVFLLPFIKD</sequence>
<dbReference type="AlphaFoldDB" id="A0A917LW96"/>
<dbReference type="PANTHER" id="PTHR46797">
    <property type="entry name" value="HTH-TYPE TRANSCRIPTIONAL REGULATOR"/>
    <property type="match status" value="1"/>
</dbReference>
<dbReference type="SUPFAM" id="SSF47413">
    <property type="entry name" value="lambda repressor-like DNA-binding domains"/>
    <property type="match status" value="1"/>
</dbReference>
<proteinExistence type="predicted"/>
<dbReference type="InterPro" id="IPR010982">
    <property type="entry name" value="Lambda_DNA-bd_dom_sf"/>
</dbReference>